<dbReference type="Proteomes" id="UP000297245">
    <property type="component" value="Unassembled WGS sequence"/>
</dbReference>
<accession>A0A4S8MJL1</accession>
<sequence length="383" mass="43029">MPRGATRSQKAPRPSQSQPRLSQSQRRVDSDDDEDMQEEGGDEGSGMDVDGEEESGGDAELKRKASALVRYALFCEHKRMPLRREEFQKKAMGSNSRSFFRVLEIAQGILRQTFGMELVELQSKAAFDKERAGIDEEQLEESRKATATKKKATTAGSKQYIMRSTLDPNIVEYACQTIPEILDQEHNGRDEEDENETLPQSYGSILSWSTADQLEPIGILYVILALILVSGRVISDTELRSHLKRLHLHSNADVNFDVKATLPNNSQSLDGFLESLRRQGYIEQQIVGEKKAKGAGKRIRSTQADNDTGIKYEWRWGVRAQSEIGEQGIAQFVAEFMVTREHEEDEDEEEGSGRNRRRQDPHKKVEKMLEGIGKAAGGELAGL</sequence>
<dbReference type="OrthoDB" id="205198at2759"/>
<feature type="non-terminal residue" evidence="3">
    <location>
        <position position="383"/>
    </location>
</feature>
<feature type="region of interest" description="Disordered" evidence="1">
    <location>
        <begin position="1"/>
        <end position="60"/>
    </location>
</feature>
<dbReference type="PANTHER" id="PTHR11736:SF14">
    <property type="entry name" value="NSE3 HOMOLOG, SMC5-SMC6 COMPLEX COMPONENT"/>
    <property type="match status" value="1"/>
</dbReference>
<feature type="compositionally biased region" description="Acidic residues" evidence="1">
    <location>
        <begin position="30"/>
        <end position="42"/>
    </location>
</feature>
<dbReference type="InterPro" id="IPR037445">
    <property type="entry name" value="MAGE"/>
</dbReference>
<dbReference type="InterPro" id="IPR002190">
    <property type="entry name" value="MHD_dom"/>
</dbReference>
<dbReference type="EMBL" id="ML179075">
    <property type="protein sequence ID" value="THV02609.1"/>
    <property type="molecule type" value="Genomic_DNA"/>
</dbReference>
<dbReference type="Gene3D" id="1.10.10.1200">
    <property type="entry name" value="MAGE homology domain, winged helix WH1 motif"/>
    <property type="match status" value="1"/>
</dbReference>
<keyword evidence="4" id="KW-1185">Reference proteome</keyword>
<gene>
    <name evidence="3" type="ORF">K435DRAFT_775413</name>
</gene>
<feature type="domain" description="MAGE" evidence="2">
    <location>
        <begin position="61"/>
        <end position="121"/>
    </location>
</feature>
<dbReference type="InterPro" id="IPR041899">
    <property type="entry name" value="MAGE_WH2"/>
</dbReference>
<dbReference type="PANTHER" id="PTHR11736">
    <property type="entry name" value="MELANOMA-ASSOCIATED ANTIGEN MAGE ANTIGEN"/>
    <property type="match status" value="1"/>
</dbReference>
<proteinExistence type="predicted"/>
<name>A0A4S8MJL1_DENBC</name>
<dbReference type="Pfam" id="PF01454">
    <property type="entry name" value="MAGE"/>
    <property type="match status" value="1"/>
</dbReference>
<feature type="compositionally biased region" description="Low complexity" evidence="1">
    <location>
        <begin position="12"/>
        <end position="25"/>
    </location>
</feature>
<evidence type="ECO:0000256" key="1">
    <source>
        <dbReference type="SAM" id="MobiDB-lite"/>
    </source>
</evidence>
<feature type="region of interest" description="Disordered" evidence="1">
    <location>
        <begin position="341"/>
        <end position="371"/>
    </location>
</feature>
<organism evidence="3 4">
    <name type="scientific">Dendrothele bispora (strain CBS 962.96)</name>
    <dbReference type="NCBI Taxonomy" id="1314807"/>
    <lineage>
        <taxon>Eukaryota</taxon>
        <taxon>Fungi</taxon>
        <taxon>Dikarya</taxon>
        <taxon>Basidiomycota</taxon>
        <taxon>Agaricomycotina</taxon>
        <taxon>Agaricomycetes</taxon>
        <taxon>Agaricomycetidae</taxon>
        <taxon>Agaricales</taxon>
        <taxon>Agaricales incertae sedis</taxon>
        <taxon>Dendrothele</taxon>
    </lineage>
</organism>
<dbReference type="Gene3D" id="1.10.10.1210">
    <property type="entry name" value="MAGE homology domain, winged helix WH2 motif"/>
    <property type="match status" value="1"/>
</dbReference>
<protein>
    <submittedName>
        <fullName evidence="3">MAGE-domain-containing protein</fullName>
    </submittedName>
</protein>
<reference evidence="3 4" key="1">
    <citation type="journal article" date="2019" name="Nat. Ecol. Evol.">
        <title>Megaphylogeny resolves global patterns of mushroom evolution.</title>
        <authorList>
            <person name="Varga T."/>
            <person name="Krizsan K."/>
            <person name="Foldi C."/>
            <person name="Dima B."/>
            <person name="Sanchez-Garcia M."/>
            <person name="Sanchez-Ramirez S."/>
            <person name="Szollosi G.J."/>
            <person name="Szarkandi J.G."/>
            <person name="Papp V."/>
            <person name="Albert L."/>
            <person name="Andreopoulos W."/>
            <person name="Angelini C."/>
            <person name="Antonin V."/>
            <person name="Barry K.W."/>
            <person name="Bougher N.L."/>
            <person name="Buchanan P."/>
            <person name="Buyck B."/>
            <person name="Bense V."/>
            <person name="Catcheside P."/>
            <person name="Chovatia M."/>
            <person name="Cooper J."/>
            <person name="Damon W."/>
            <person name="Desjardin D."/>
            <person name="Finy P."/>
            <person name="Geml J."/>
            <person name="Haridas S."/>
            <person name="Hughes K."/>
            <person name="Justo A."/>
            <person name="Karasinski D."/>
            <person name="Kautmanova I."/>
            <person name="Kiss B."/>
            <person name="Kocsube S."/>
            <person name="Kotiranta H."/>
            <person name="LaButti K.M."/>
            <person name="Lechner B.E."/>
            <person name="Liimatainen K."/>
            <person name="Lipzen A."/>
            <person name="Lukacs Z."/>
            <person name="Mihaltcheva S."/>
            <person name="Morgado L.N."/>
            <person name="Niskanen T."/>
            <person name="Noordeloos M.E."/>
            <person name="Ohm R.A."/>
            <person name="Ortiz-Santana B."/>
            <person name="Ovrebo C."/>
            <person name="Racz N."/>
            <person name="Riley R."/>
            <person name="Savchenko A."/>
            <person name="Shiryaev A."/>
            <person name="Soop K."/>
            <person name="Spirin V."/>
            <person name="Szebenyi C."/>
            <person name="Tomsovsky M."/>
            <person name="Tulloss R.E."/>
            <person name="Uehling J."/>
            <person name="Grigoriev I.V."/>
            <person name="Vagvolgyi C."/>
            <person name="Papp T."/>
            <person name="Martin F.M."/>
            <person name="Miettinen O."/>
            <person name="Hibbett D.S."/>
            <person name="Nagy L.G."/>
        </authorList>
    </citation>
    <scope>NUCLEOTIDE SEQUENCE [LARGE SCALE GENOMIC DNA]</scope>
    <source>
        <strain evidence="3 4">CBS 962.96</strain>
    </source>
</reference>
<dbReference type="InterPro" id="IPR041898">
    <property type="entry name" value="MAGE_WH1"/>
</dbReference>
<dbReference type="AlphaFoldDB" id="A0A4S8MJL1"/>
<evidence type="ECO:0000313" key="4">
    <source>
        <dbReference type="Proteomes" id="UP000297245"/>
    </source>
</evidence>
<dbReference type="GO" id="GO:0006281">
    <property type="term" value="P:DNA repair"/>
    <property type="evidence" value="ECO:0007669"/>
    <property type="project" value="TreeGrafter"/>
</dbReference>
<evidence type="ECO:0000313" key="3">
    <source>
        <dbReference type="EMBL" id="THV02609.1"/>
    </source>
</evidence>
<dbReference type="GO" id="GO:0005634">
    <property type="term" value="C:nucleus"/>
    <property type="evidence" value="ECO:0007669"/>
    <property type="project" value="TreeGrafter"/>
</dbReference>
<evidence type="ECO:0000259" key="2">
    <source>
        <dbReference type="PROSITE" id="PS50838"/>
    </source>
</evidence>
<dbReference type="SMART" id="SM01373">
    <property type="entry name" value="MAGE"/>
    <property type="match status" value="1"/>
</dbReference>
<dbReference type="PROSITE" id="PS50838">
    <property type="entry name" value="MAGE"/>
    <property type="match status" value="1"/>
</dbReference>